<keyword evidence="3" id="KW-1185">Reference proteome</keyword>
<name>A0AA39L9N8_SARSR</name>
<evidence type="ECO:0000313" key="3">
    <source>
        <dbReference type="Proteomes" id="UP001175261"/>
    </source>
</evidence>
<dbReference type="Proteomes" id="UP001175261">
    <property type="component" value="Unassembled WGS sequence"/>
</dbReference>
<proteinExistence type="predicted"/>
<evidence type="ECO:0000256" key="1">
    <source>
        <dbReference type="SAM" id="MobiDB-lite"/>
    </source>
</evidence>
<dbReference type="AlphaFoldDB" id="A0AA39L9N8"/>
<evidence type="ECO:0000313" key="2">
    <source>
        <dbReference type="EMBL" id="KAK0389075.1"/>
    </source>
</evidence>
<gene>
    <name evidence="2" type="ORF">NLU13_2651</name>
</gene>
<dbReference type="EMBL" id="JAPDFR010000002">
    <property type="protein sequence ID" value="KAK0389075.1"/>
    <property type="molecule type" value="Genomic_DNA"/>
</dbReference>
<protein>
    <submittedName>
        <fullName evidence="2">Uncharacterized protein</fullName>
    </submittedName>
</protein>
<comment type="caution">
    <text evidence="2">The sequence shown here is derived from an EMBL/GenBank/DDBJ whole genome shotgun (WGS) entry which is preliminary data.</text>
</comment>
<feature type="region of interest" description="Disordered" evidence="1">
    <location>
        <begin position="56"/>
        <end position="95"/>
    </location>
</feature>
<reference evidence="2" key="1">
    <citation type="submission" date="2022-10" db="EMBL/GenBank/DDBJ databases">
        <title>Determination and structural analysis of whole genome sequence of Sarocladium strictum F4-1.</title>
        <authorList>
            <person name="Hu L."/>
            <person name="Jiang Y."/>
        </authorList>
    </citation>
    <scope>NUCLEOTIDE SEQUENCE</scope>
    <source>
        <strain evidence="2">F4-1</strain>
    </source>
</reference>
<feature type="compositionally biased region" description="Polar residues" evidence="1">
    <location>
        <begin position="60"/>
        <end position="71"/>
    </location>
</feature>
<organism evidence="2 3">
    <name type="scientific">Sarocladium strictum</name>
    <name type="common">Black bundle disease fungus</name>
    <name type="synonym">Acremonium strictum</name>
    <dbReference type="NCBI Taxonomy" id="5046"/>
    <lineage>
        <taxon>Eukaryota</taxon>
        <taxon>Fungi</taxon>
        <taxon>Dikarya</taxon>
        <taxon>Ascomycota</taxon>
        <taxon>Pezizomycotina</taxon>
        <taxon>Sordariomycetes</taxon>
        <taxon>Hypocreomycetidae</taxon>
        <taxon>Hypocreales</taxon>
        <taxon>Sarocladiaceae</taxon>
        <taxon>Sarocladium</taxon>
    </lineage>
</organism>
<sequence length="197" mass="22692">MSDAERRYLVDDMLHARIRCGDRAFRSGSEVTAEDRDRAITTALEGWNTSLPEKFMQKMPRSTSLTTQTGRVSYGTLRSDSPQQSSSRKRRRGPEVYLDYNPLNRDDACAFSFRDSNGGRPAVGVDLNNAKLEAIKDYNERELLQVQKFNRALMIFKAQRRMMQFASRGEENKANPFFEPKVEKSHLNFCIAFLFMV</sequence>
<accession>A0AA39L9N8</accession>